<reference evidence="3" key="1">
    <citation type="journal article" date="2014" name="Int. J. Syst. Evol. Microbiol.">
        <title>Complete genome sequence of Corynebacterium casei LMG S-19264T (=DSM 44701T), isolated from a smear-ripened cheese.</title>
        <authorList>
            <consortium name="US DOE Joint Genome Institute (JGI-PGF)"/>
            <person name="Walter F."/>
            <person name="Albersmeier A."/>
            <person name="Kalinowski J."/>
            <person name="Ruckert C."/>
        </authorList>
    </citation>
    <scope>NUCLEOTIDE SEQUENCE</scope>
    <source>
        <strain evidence="3">CCM 7905</strain>
    </source>
</reference>
<keyword evidence="4" id="KW-1185">Reference proteome</keyword>
<evidence type="ECO:0000256" key="2">
    <source>
        <dbReference type="SAM" id="Phobius"/>
    </source>
</evidence>
<evidence type="ECO:0000256" key="1">
    <source>
        <dbReference type="SAM" id="MobiDB-lite"/>
    </source>
</evidence>
<evidence type="ECO:0000313" key="3">
    <source>
        <dbReference type="EMBL" id="GGG12085.1"/>
    </source>
</evidence>
<dbReference type="AlphaFoldDB" id="A0A917D625"/>
<feature type="compositionally biased region" description="Low complexity" evidence="1">
    <location>
        <begin position="118"/>
        <end position="130"/>
    </location>
</feature>
<keyword evidence="2" id="KW-0472">Membrane</keyword>
<reference evidence="3" key="2">
    <citation type="submission" date="2020-09" db="EMBL/GenBank/DDBJ databases">
        <authorList>
            <person name="Sun Q."/>
            <person name="Sedlacek I."/>
        </authorList>
    </citation>
    <scope>NUCLEOTIDE SEQUENCE</scope>
    <source>
        <strain evidence="3">CCM 7905</strain>
    </source>
</reference>
<dbReference type="RefSeq" id="WP_188545445.1">
    <property type="nucleotide sequence ID" value="NZ_BMCU01000003.1"/>
</dbReference>
<evidence type="ECO:0000313" key="4">
    <source>
        <dbReference type="Proteomes" id="UP000654257"/>
    </source>
</evidence>
<keyword evidence="2" id="KW-0812">Transmembrane</keyword>
<feature type="region of interest" description="Disordered" evidence="1">
    <location>
        <begin position="60"/>
        <end position="152"/>
    </location>
</feature>
<dbReference type="Proteomes" id="UP000654257">
    <property type="component" value="Unassembled WGS sequence"/>
</dbReference>
<gene>
    <name evidence="3" type="ORF">GCM10007304_27580</name>
</gene>
<feature type="compositionally biased region" description="Polar residues" evidence="1">
    <location>
        <begin position="74"/>
        <end position="84"/>
    </location>
</feature>
<organism evidence="3 4">
    <name type="scientific">Rhodococcoides trifolii</name>
    <dbReference type="NCBI Taxonomy" id="908250"/>
    <lineage>
        <taxon>Bacteria</taxon>
        <taxon>Bacillati</taxon>
        <taxon>Actinomycetota</taxon>
        <taxon>Actinomycetes</taxon>
        <taxon>Mycobacteriales</taxon>
        <taxon>Nocardiaceae</taxon>
        <taxon>Rhodococcoides</taxon>
    </lineage>
</organism>
<accession>A0A917D625</accession>
<keyword evidence="2" id="KW-1133">Transmembrane helix</keyword>
<proteinExistence type="predicted"/>
<feature type="transmembrane region" description="Helical" evidence="2">
    <location>
        <begin position="32"/>
        <end position="52"/>
    </location>
</feature>
<dbReference type="EMBL" id="BMCU01000003">
    <property type="protein sequence ID" value="GGG12085.1"/>
    <property type="molecule type" value="Genomic_DNA"/>
</dbReference>
<protein>
    <submittedName>
        <fullName evidence="3">Uncharacterized protein</fullName>
    </submittedName>
</protein>
<sequence>MTQSEIPPVDESAEGKKSRFGWLSKVPSHLPGGIRTTTAALGVLFFLVLLLWNSVRYDPTLNENSPVYVPPAPSTTEVAPTQQYTPTRVPSTTSTPTTSATAPNTTSPDVGTTGGSGTATTTPAPTTTPGFQLPTIPGLQLPGQAPTTTPAR</sequence>
<name>A0A917D625_9NOCA</name>
<comment type="caution">
    <text evidence="3">The sequence shown here is derived from an EMBL/GenBank/DDBJ whole genome shotgun (WGS) entry which is preliminary data.</text>
</comment>
<feature type="compositionally biased region" description="Low complexity" evidence="1">
    <location>
        <begin position="85"/>
        <end position="108"/>
    </location>
</feature>